<dbReference type="SUPFAM" id="SSF47954">
    <property type="entry name" value="Cyclin-like"/>
    <property type="match status" value="2"/>
</dbReference>
<dbReference type="RefSeq" id="WP_129070364.1">
    <property type="nucleotide sequence ID" value="NZ_RDFA01000007.1"/>
</dbReference>
<keyword evidence="4" id="KW-0805">Transcription regulation</keyword>
<dbReference type="PRINTS" id="PR00685">
    <property type="entry name" value="TIFACTORIIB"/>
</dbReference>
<feature type="domain" description="Transcription factor TFIIB cyclin-like" evidence="7">
    <location>
        <begin position="224"/>
        <end position="301"/>
    </location>
</feature>
<dbReference type="InterPro" id="IPR023486">
    <property type="entry name" value="TFIIB_CS"/>
</dbReference>
<feature type="compositionally biased region" description="Basic residues" evidence="6">
    <location>
        <begin position="102"/>
        <end position="120"/>
    </location>
</feature>
<feature type="domain" description="Transcription factor TFIIB cyclin-like" evidence="7">
    <location>
        <begin position="125"/>
        <end position="212"/>
    </location>
</feature>
<evidence type="ECO:0000256" key="3">
    <source>
        <dbReference type="ARBA" id="ARBA00022737"/>
    </source>
</evidence>
<comment type="caution">
    <text evidence="8">The sequence shown here is derived from an EMBL/GenBank/DDBJ whole genome shotgun (WGS) entry which is preliminary data.</text>
</comment>
<dbReference type="Pfam" id="PF00382">
    <property type="entry name" value="TFIIB"/>
    <property type="match status" value="2"/>
</dbReference>
<dbReference type="GO" id="GO:0097550">
    <property type="term" value="C:transcription preinitiation complex"/>
    <property type="evidence" value="ECO:0007669"/>
    <property type="project" value="TreeGrafter"/>
</dbReference>
<dbReference type="AlphaFoldDB" id="A0A498KS11"/>
<dbReference type="Gene3D" id="1.10.472.10">
    <property type="entry name" value="Cyclin-like"/>
    <property type="match status" value="1"/>
</dbReference>
<dbReference type="PANTHER" id="PTHR11618:SF13">
    <property type="entry name" value="TRANSCRIPTION INITIATION FACTOR IIB"/>
    <property type="match status" value="1"/>
</dbReference>
<evidence type="ECO:0000256" key="6">
    <source>
        <dbReference type="SAM" id="MobiDB-lite"/>
    </source>
</evidence>
<dbReference type="InterPro" id="IPR000812">
    <property type="entry name" value="TFIIB"/>
</dbReference>
<comment type="similarity">
    <text evidence="1">Belongs to the TFIIB family.</text>
</comment>
<dbReference type="GO" id="GO:0017025">
    <property type="term" value="F:TBP-class protein binding"/>
    <property type="evidence" value="ECO:0007669"/>
    <property type="project" value="InterPro"/>
</dbReference>
<feature type="compositionally biased region" description="Basic and acidic residues" evidence="6">
    <location>
        <begin position="78"/>
        <end position="95"/>
    </location>
</feature>
<evidence type="ECO:0000256" key="4">
    <source>
        <dbReference type="ARBA" id="ARBA00023015"/>
    </source>
</evidence>
<accession>A0A498KS11</accession>
<reference evidence="8 9" key="1">
    <citation type="submission" date="2019-01" db="EMBL/GenBank/DDBJ databases">
        <title>Halorientalis sp. F13-25 a new haloarchaeum isolated from hypersaline water.</title>
        <authorList>
            <person name="Ana D.-V."/>
            <person name="Cristina S.-P."/>
            <person name="Antonio V."/>
        </authorList>
    </citation>
    <scope>NUCLEOTIDE SEQUENCE [LARGE SCALE GENOMIC DNA]</scope>
    <source>
        <strain evidence="8 9">F13-25</strain>
    </source>
</reference>
<dbReference type="OrthoDB" id="7429at2157"/>
<dbReference type="EMBL" id="RDFA01000007">
    <property type="protein sequence ID" value="RXK47031.1"/>
    <property type="molecule type" value="Genomic_DNA"/>
</dbReference>
<gene>
    <name evidence="8" type="ORF">EAF64_18005</name>
</gene>
<dbReference type="Proteomes" id="UP000289691">
    <property type="component" value="Unassembled WGS sequence"/>
</dbReference>
<dbReference type="InterPro" id="IPR013150">
    <property type="entry name" value="TFIIB_cyclin"/>
</dbReference>
<organism evidence="8 9">
    <name type="scientific">Halorientalis pallida</name>
    <dbReference type="NCBI Taxonomy" id="2479928"/>
    <lineage>
        <taxon>Archaea</taxon>
        <taxon>Methanobacteriati</taxon>
        <taxon>Methanobacteriota</taxon>
        <taxon>Stenosarchaea group</taxon>
        <taxon>Halobacteria</taxon>
        <taxon>Halobacteriales</taxon>
        <taxon>Haloarculaceae</taxon>
        <taxon>Halorientalis</taxon>
    </lineage>
</organism>
<dbReference type="GO" id="GO:0070897">
    <property type="term" value="P:transcription preinitiation complex assembly"/>
    <property type="evidence" value="ECO:0007669"/>
    <property type="project" value="InterPro"/>
</dbReference>
<evidence type="ECO:0000259" key="7">
    <source>
        <dbReference type="Pfam" id="PF00382"/>
    </source>
</evidence>
<dbReference type="InterPro" id="IPR036915">
    <property type="entry name" value="Cyclin-like_sf"/>
</dbReference>
<evidence type="ECO:0000313" key="9">
    <source>
        <dbReference type="Proteomes" id="UP000289691"/>
    </source>
</evidence>
<keyword evidence="3" id="KW-0677">Repeat</keyword>
<keyword evidence="9" id="KW-1185">Reference proteome</keyword>
<proteinExistence type="inferred from homology"/>
<name>A0A498KS11_9EURY</name>
<evidence type="ECO:0000256" key="1">
    <source>
        <dbReference type="ARBA" id="ARBA00010857"/>
    </source>
</evidence>
<dbReference type="Gene3D" id="1.10.472.170">
    <property type="match status" value="1"/>
</dbReference>
<evidence type="ECO:0000256" key="2">
    <source>
        <dbReference type="ARBA" id="ARBA00013932"/>
    </source>
</evidence>
<evidence type="ECO:0000256" key="5">
    <source>
        <dbReference type="ARBA" id="ARBA00023163"/>
    </source>
</evidence>
<dbReference type="SUPFAM" id="SSF57783">
    <property type="entry name" value="Zinc beta-ribbon"/>
    <property type="match status" value="1"/>
</dbReference>
<feature type="region of interest" description="Disordered" evidence="6">
    <location>
        <begin position="56"/>
        <end position="121"/>
    </location>
</feature>
<dbReference type="PANTHER" id="PTHR11618">
    <property type="entry name" value="TRANSCRIPTION INITIATION FACTOR IIB-RELATED"/>
    <property type="match status" value="1"/>
</dbReference>
<keyword evidence="5" id="KW-0804">Transcription</keyword>
<dbReference type="GO" id="GO:0003743">
    <property type="term" value="F:translation initiation factor activity"/>
    <property type="evidence" value="ECO:0007669"/>
    <property type="project" value="UniProtKB-KW"/>
</dbReference>
<keyword evidence="8" id="KW-0648">Protein biosynthesis</keyword>
<sequence>MTSREIYECGFDEDDGKTIAATECPDCAGSLETDGGETACADCGLILDEYRLDHAARPFSRPSNEQNRKRTGPRLTQARHDRGLSSEIGFKRDAKGNSLSNRKQRQLGRLRREHNRARWRSKAERNLGQACTEIARLTSALELPRSVREEASKLYREGQQEDLIHGRSIEGIAAGAVYAACRRSKHTRTLTDVAEVARCSDQQVWNGYSTLNRELQMAVRPLFPVEFIPTLASTLDLESEIEFYARTLAEAATEAGITTGCNPAGVAGGCLAVAVDAFEEPITQLAIADAADVSPATIRAKRNAIWDLERTNELDPNTSGSSVVVE</sequence>
<protein>
    <recommendedName>
        <fullName evidence="2">Transcription initiation factor IIB</fullName>
    </recommendedName>
</protein>
<dbReference type="PROSITE" id="PS00782">
    <property type="entry name" value="TFIIB"/>
    <property type="match status" value="1"/>
</dbReference>
<evidence type="ECO:0000313" key="8">
    <source>
        <dbReference type="EMBL" id="RXK47031.1"/>
    </source>
</evidence>
<keyword evidence="8" id="KW-0396">Initiation factor</keyword>